<protein>
    <submittedName>
        <fullName evidence="1">Putative esterase</fullName>
    </submittedName>
</protein>
<dbReference type="InterPro" id="IPR050583">
    <property type="entry name" value="Mycobacterial_A85_antigen"/>
</dbReference>
<keyword evidence="2" id="KW-1185">Reference proteome</keyword>
<evidence type="ECO:0000313" key="2">
    <source>
        <dbReference type="Proteomes" id="UP000294813"/>
    </source>
</evidence>
<dbReference type="PANTHER" id="PTHR48098">
    <property type="entry name" value="ENTEROCHELIN ESTERASE-RELATED"/>
    <property type="match status" value="1"/>
</dbReference>
<comment type="caution">
    <text evidence="1">The sequence shown here is derived from an EMBL/GenBank/DDBJ whole genome shotgun (WGS) entry which is preliminary data.</text>
</comment>
<dbReference type="EMBL" id="SLXT01000006">
    <property type="protein sequence ID" value="TCP65150.1"/>
    <property type="molecule type" value="Genomic_DNA"/>
</dbReference>
<name>A0A4R2RME2_9FIRM</name>
<reference evidence="1 2" key="1">
    <citation type="submission" date="2019-03" db="EMBL/GenBank/DDBJ databases">
        <title>Genomic Encyclopedia of Type Strains, Phase IV (KMG-IV): sequencing the most valuable type-strain genomes for metagenomic binning, comparative biology and taxonomic classification.</title>
        <authorList>
            <person name="Goeker M."/>
        </authorList>
    </citation>
    <scope>NUCLEOTIDE SEQUENCE [LARGE SCALE GENOMIC DNA]</scope>
    <source>
        <strain evidence="1 2">DSM 11170</strain>
    </source>
</reference>
<organism evidence="1 2">
    <name type="scientific">Heliophilum fasciatum</name>
    <dbReference type="NCBI Taxonomy" id="35700"/>
    <lineage>
        <taxon>Bacteria</taxon>
        <taxon>Bacillati</taxon>
        <taxon>Bacillota</taxon>
        <taxon>Clostridia</taxon>
        <taxon>Eubacteriales</taxon>
        <taxon>Heliobacteriaceae</taxon>
        <taxon>Heliophilum</taxon>
    </lineage>
</organism>
<dbReference type="Pfam" id="PF00756">
    <property type="entry name" value="Esterase"/>
    <property type="match status" value="1"/>
</dbReference>
<accession>A0A4R2RME2</accession>
<dbReference type="InterPro" id="IPR000801">
    <property type="entry name" value="Esterase-like"/>
</dbReference>
<evidence type="ECO:0000313" key="1">
    <source>
        <dbReference type="EMBL" id="TCP65150.1"/>
    </source>
</evidence>
<dbReference type="PANTHER" id="PTHR48098:SF3">
    <property type="entry name" value="IRON(III) ENTEROBACTIN ESTERASE"/>
    <property type="match status" value="1"/>
</dbReference>
<sequence length="186" mass="21432">MTPPPEARARRHNDYDRYIANEFVPLVRARLACEGRHGQKFMATGCSLGAYHAANFFFRHPDIFDTVIALSGPYSAKFSVGDFMNEDVYMNSPLSYLPNLTDPAYLEPLRQSEIIIATGQGRWEEEIIPETRALQAILESKNIPAWVDFWGYDVDHDWPWWRIQMPYFLSHLPNLKPAAPFSLQDP</sequence>
<dbReference type="Proteomes" id="UP000294813">
    <property type="component" value="Unassembled WGS sequence"/>
</dbReference>
<gene>
    <name evidence="1" type="ORF">EDD73_10628</name>
</gene>
<dbReference type="SUPFAM" id="SSF53474">
    <property type="entry name" value="alpha/beta-Hydrolases"/>
    <property type="match status" value="1"/>
</dbReference>
<dbReference type="Gene3D" id="3.40.50.1820">
    <property type="entry name" value="alpha/beta hydrolase"/>
    <property type="match status" value="1"/>
</dbReference>
<dbReference type="AlphaFoldDB" id="A0A4R2RME2"/>
<dbReference type="RefSeq" id="WP_207668809.1">
    <property type="nucleotide sequence ID" value="NZ_SLXT01000006.1"/>
</dbReference>
<dbReference type="InterPro" id="IPR029058">
    <property type="entry name" value="AB_hydrolase_fold"/>
</dbReference>
<proteinExistence type="predicted"/>